<dbReference type="RefSeq" id="WP_164521772.1">
    <property type="nucleotide sequence ID" value="NZ_BAAADY010000032.1"/>
</dbReference>
<gene>
    <name evidence="3" type="ORF">GGR89_002760</name>
</gene>
<dbReference type="EMBL" id="JAATJB010000008">
    <property type="protein sequence ID" value="NJB98428.1"/>
    <property type="molecule type" value="Genomic_DNA"/>
</dbReference>
<reference evidence="3 4" key="1">
    <citation type="submission" date="2020-03" db="EMBL/GenBank/DDBJ databases">
        <title>Genomic Encyclopedia of Type Strains, Phase IV (KMG-IV): sequencing the most valuable type-strain genomes for metagenomic binning, comparative biology and taxonomic classification.</title>
        <authorList>
            <person name="Goeker M."/>
        </authorList>
    </citation>
    <scope>NUCLEOTIDE SEQUENCE [LARGE SCALE GENOMIC DNA]</scope>
    <source>
        <strain evidence="3 4">DSM 7225</strain>
    </source>
</reference>
<dbReference type="InterPro" id="IPR007065">
    <property type="entry name" value="HPP"/>
</dbReference>
<dbReference type="Pfam" id="PF04982">
    <property type="entry name" value="TM_HPP"/>
    <property type="match status" value="1"/>
</dbReference>
<accession>A0A7X5Y0K2</accession>
<proteinExistence type="predicted"/>
<dbReference type="Proteomes" id="UP000531251">
    <property type="component" value="Unassembled WGS sequence"/>
</dbReference>
<evidence type="ECO:0000259" key="2">
    <source>
        <dbReference type="Pfam" id="PF04982"/>
    </source>
</evidence>
<evidence type="ECO:0000256" key="1">
    <source>
        <dbReference type="SAM" id="Phobius"/>
    </source>
</evidence>
<feature type="transmembrane region" description="Helical" evidence="1">
    <location>
        <begin position="133"/>
        <end position="155"/>
    </location>
</feature>
<evidence type="ECO:0000313" key="3">
    <source>
        <dbReference type="EMBL" id="NJB98428.1"/>
    </source>
</evidence>
<protein>
    <submittedName>
        <fullName evidence="3">CBS domain-containing membrane protein</fullName>
    </submittedName>
</protein>
<keyword evidence="4" id="KW-1185">Reference proteome</keyword>
<dbReference type="PANTHER" id="PTHR33741">
    <property type="entry name" value="TRANSMEMBRANE PROTEIN DDB_G0269096-RELATED"/>
    <property type="match status" value="1"/>
</dbReference>
<feature type="domain" description="HPP transmembrane region" evidence="2">
    <location>
        <begin position="9"/>
        <end position="164"/>
    </location>
</feature>
<dbReference type="PANTHER" id="PTHR33741:SF5">
    <property type="entry name" value="TRANSMEMBRANE PROTEIN DDB_G0269096-RELATED"/>
    <property type="match status" value="1"/>
</dbReference>
<dbReference type="AlphaFoldDB" id="A0A7X5Y0K2"/>
<name>A0A7X5Y0K2_9SPHN</name>
<feature type="transmembrane region" description="Helical" evidence="1">
    <location>
        <begin position="42"/>
        <end position="60"/>
    </location>
</feature>
<keyword evidence="1" id="KW-1133">Transmembrane helix</keyword>
<keyword evidence="1" id="KW-0812">Transmembrane</keyword>
<sequence>MFRLVMAGAQWRDRIGAALGGAIGIGVTAWVSALAGFDRTTAILLAAPIGASAVLVFAVPSSPLAQPWRVIGGNVVSALVGLAVAQWLGHGALAAGVAVGLAILVMSLTRSLHPPGGGTVLLPVLAPAILSQGLGFVLVPIGVNAVLLTLCGLLVHRVTGHSYPHRVPPAPPAPGLLPEDIDAALAEAGEAFDVSREDLLALLARAEHHAAARRR</sequence>
<feature type="transmembrane region" description="Helical" evidence="1">
    <location>
        <begin position="15"/>
        <end position="35"/>
    </location>
</feature>
<evidence type="ECO:0000313" key="4">
    <source>
        <dbReference type="Proteomes" id="UP000531251"/>
    </source>
</evidence>
<dbReference type="InterPro" id="IPR058581">
    <property type="entry name" value="TM_HPP"/>
</dbReference>
<comment type="caution">
    <text evidence="3">The sequence shown here is derived from an EMBL/GenBank/DDBJ whole genome shotgun (WGS) entry which is preliminary data.</text>
</comment>
<organism evidence="3 4">
    <name type="scientific">Sphingomonas trueperi</name>
    <dbReference type="NCBI Taxonomy" id="53317"/>
    <lineage>
        <taxon>Bacteria</taxon>
        <taxon>Pseudomonadati</taxon>
        <taxon>Pseudomonadota</taxon>
        <taxon>Alphaproteobacteria</taxon>
        <taxon>Sphingomonadales</taxon>
        <taxon>Sphingomonadaceae</taxon>
        <taxon>Sphingomonas</taxon>
    </lineage>
</organism>
<feature type="transmembrane region" description="Helical" evidence="1">
    <location>
        <begin position="92"/>
        <end position="113"/>
    </location>
</feature>
<keyword evidence="1" id="KW-0472">Membrane</keyword>